<evidence type="ECO:0000256" key="4">
    <source>
        <dbReference type="RuleBase" id="RU362026"/>
    </source>
</evidence>
<dbReference type="InterPro" id="IPR002941">
    <property type="entry name" value="DNA_methylase_N4/N6"/>
</dbReference>
<evidence type="ECO:0000313" key="6">
    <source>
        <dbReference type="EMBL" id="OGC68621.1"/>
    </source>
</evidence>
<gene>
    <name evidence="6" type="ORF">A2415_01730</name>
</gene>
<comment type="caution">
    <text evidence="6">The sequence shown here is derived from an EMBL/GenBank/DDBJ whole genome shotgun (WGS) entry which is preliminary data.</text>
</comment>
<dbReference type="GO" id="GO:0003677">
    <property type="term" value="F:DNA binding"/>
    <property type="evidence" value="ECO:0007669"/>
    <property type="project" value="InterPro"/>
</dbReference>
<comment type="similarity">
    <text evidence="1 4">Belongs to the N(4)/N(6)-methyltransferase family.</text>
</comment>
<dbReference type="PANTHER" id="PTHR13370">
    <property type="entry name" value="RNA METHYLASE-RELATED"/>
    <property type="match status" value="1"/>
</dbReference>
<name>A0A1F4WGU7_UNCKA</name>
<protein>
    <recommendedName>
        <fullName evidence="4">Methyltransferase</fullName>
        <ecNumber evidence="4">2.1.1.-</ecNumber>
    </recommendedName>
</protein>
<dbReference type="Pfam" id="PF01555">
    <property type="entry name" value="N6_N4_Mtase"/>
    <property type="match status" value="1"/>
</dbReference>
<dbReference type="EMBL" id="MEWA01000037">
    <property type="protein sequence ID" value="OGC68621.1"/>
    <property type="molecule type" value="Genomic_DNA"/>
</dbReference>
<dbReference type="PROSITE" id="PS00092">
    <property type="entry name" value="N6_MTASE"/>
    <property type="match status" value="1"/>
</dbReference>
<dbReference type="EC" id="2.1.1.-" evidence="4"/>
<dbReference type="Gene3D" id="3.40.50.150">
    <property type="entry name" value="Vaccinia Virus protein VP39"/>
    <property type="match status" value="1"/>
</dbReference>
<dbReference type="PANTHER" id="PTHR13370:SF24">
    <property type="entry name" value="TYPE III RESTRICTION-MODIFICATION ENZYME STYLTI MOD SUBUNIT"/>
    <property type="match status" value="1"/>
</dbReference>
<dbReference type="InterPro" id="IPR001091">
    <property type="entry name" value="RM_Methyltransferase"/>
</dbReference>
<evidence type="ECO:0000256" key="1">
    <source>
        <dbReference type="ARBA" id="ARBA00006594"/>
    </source>
</evidence>
<accession>A0A1F4WGU7</accession>
<evidence type="ECO:0000256" key="2">
    <source>
        <dbReference type="ARBA" id="ARBA00022603"/>
    </source>
</evidence>
<evidence type="ECO:0000259" key="5">
    <source>
        <dbReference type="Pfam" id="PF01555"/>
    </source>
</evidence>
<dbReference type="SUPFAM" id="SSF53335">
    <property type="entry name" value="S-adenosyl-L-methionine-dependent methyltransferases"/>
    <property type="match status" value="1"/>
</dbReference>
<evidence type="ECO:0000256" key="3">
    <source>
        <dbReference type="ARBA" id="ARBA00022679"/>
    </source>
</evidence>
<dbReference type="Proteomes" id="UP000179113">
    <property type="component" value="Unassembled WGS sequence"/>
</dbReference>
<dbReference type="PRINTS" id="PR00508">
    <property type="entry name" value="S21N4MTFRASE"/>
</dbReference>
<dbReference type="GO" id="GO:0032259">
    <property type="term" value="P:methylation"/>
    <property type="evidence" value="ECO:0007669"/>
    <property type="project" value="UniProtKB-KW"/>
</dbReference>
<dbReference type="AlphaFoldDB" id="A0A1F4WGU7"/>
<dbReference type="InterPro" id="IPR029063">
    <property type="entry name" value="SAM-dependent_MTases_sf"/>
</dbReference>
<organism evidence="6 7">
    <name type="scientific">candidate division WWE3 bacterium RIFOXYC1_FULL_39_7</name>
    <dbReference type="NCBI Taxonomy" id="1802643"/>
    <lineage>
        <taxon>Bacteria</taxon>
        <taxon>Katanobacteria</taxon>
    </lineage>
</organism>
<keyword evidence="2" id="KW-0489">Methyltransferase</keyword>
<sequence>MELNKIYCMDALTFLKTLPDNSVDLVVTDPPYNVSQKNDLKFGGRMIKKNFGDWDFGFDPEPILAELRRVLKPTGQIYVFCGTAQIPIYMQEFIERWYFRNLLVWYKTNPPPRMSKTNYLFANEYIVYAIRDKGKPSLSTFNFSSQSTMHNTFITSALQGKERLKNSDGTAMHPTQKPLSILKKLIEVSSKEGDTVLDPFMGIGSTAVACKELKRNFIGCEINQKYVELSIERLS</sequence>
<dbReference type="GO" id="GO:0008170">
    <property type="term" value="F:N-methyltransferase activity"/>
    <property type="evidence" value="ECO:0007669"/>
    <property type="project" value="InterPro"/>
</dbReference>
<dbReference type="GO" id="GO:0005737">
    <property type="term" value="C:cytoplasm"/>
    <property type="evidence" value="ECO:0007669"/>
    <property type="project" value="TreeGrafter"/>
</dbReference>
<proteinExistence type="inferred from homology"/>
<reference evidence="6 7" key="1">
    <citation type="journal article" date="2016" name="Nat. Commun.">
        <title>Thousands of microbial genomes shed light on interconnected biogeochemical processes in an aquifer system.</title>
        <authorList>
            <person name="Anantharaman K."/>
            <person name="Brown C.T."/>
            <person name="Hug L.A."/>
            <person name="Sharon I."/>
            <person name="Castelle C.J."/>
            <person name="Probst A.J."/>
            <person name="Thomas B.C."/>
            <person name="Singh A."/>
            <person name="Wilkins M.J."/>
            <person name="Karaoz U."/>
            <person name="Brodie E.L."/>
            <person name="Williams K.H."/>
            <person name="Hubbard S.S."/>
            <person name="Banfield J.F."/>
        </authorList>
    </citation>
    <scope>NUCLEOTIDE SEQUENCE [LARGE SCALE GENOMIC DNA]</scope>
</reference>
<feature type="domain" description="DNA methylase N-4/N-6" evidence="5">
    <location>
        <begin position="23"/>
        <end position="231"/>
    </location>
</feature>
<dbReference type="InterPro" id="IPR002052">
    <property type="entry name" value="DNA_methylase_N6_adenine_CS"/>
</dbReference>
<evidence type="ECO:0000313" key="7">
    <source>
        <dbReference type="Proteomes" id="UP000179113"/>
    </source>
</evidence>
<dbReference type="CDD" id="cd02440">
    <property type="entry name" value="AdoMet_MTases"/>
    <property type="match status" value="1"/>
</dbReference>
<keyword evidence="3" id="KW-0808">Transferase</keyword>